<feature type="compositionally biased region" description="Low complexity" evidence="5">
    <location>
        <begin position="191"/>
        <end position="211"/>
    </location>
</feature>
<feature type="compositionally biased region" description="Basic and acidic residues" evidence="5">
    <location>
        <begin position="633"/>
        <end position="659"/>
    </location>
</feature>
<feature type="compositionally biased region" description="Low complexity" evidence="5">
    <location>
        <begin position="121"/>
        <end position="172"/>
    </location>
</feature>
<keyword evidence="4" id="KW-0206">Cytoskeleton</keyword>
<name>A0A2V0NPA2_9CHLO</name>
<sequence length="842" mass="89783">MAEIDERFEFDAPRFFDFQTMTSDCSPADAWFDTAPEGPGMRPAGTNEANREPFKAVQPAAGGQQQQQQPSASKQRKDKQPAAADGKPAGGKAEADADADAAAAKPKSNLVSSWGAAPPGGAKRATRAQADAGAAGPSNSKAAATPARLGAGAAGPSTSKAAATPAPAKTGPAVPPPPASSRKRARAQVEPPASKAAATPAPRAAPTAAAPAPAPPGSAGPFAAGPGKARRVSAGQVAPRSEPRVTRSMARTTGLAFTPIPERKAKHFSPPKTRRAATAAKPRTPAHKRGGRAASGSKLRQVLQPKISKPARSTKALTLPEEFELATTKRARSAKDAAAEAQAPAPSPFKSLAEKVLDFQAKTPVRFKTQPKAAAAAAATGGAAGGRGRSKAYNPHQPQCTEAKTPLLHTAARARPSRFKSREEEEEEELQREREAAGRHTRHANPTGEQTARKAPDTARRAPTEPKPFSFAVDRRAESRSRGRASVADGHGAGLGGALEGPRTRLRAAALLGGGAGGSILDGPAPAARGAARPVSAGLLGAGAAAQQQQQQRAPSAERQRPASAGRSRPSLTIPKSPFLRTKTRHHSPPPQREAPKTEFRARPAPTFDSFGAKAVPFVAPREPTHPAPFHLATDDRHRQHEAAQQARLEEHRRMEERRRRVSARPVPVTTEMPAVPPRPAPRDLTVPVPYRLRSEARHAEALATQQEELGREEEERRRAAEFRARPLWSGKPFSVHPSEAPLTVPREPRLKTDARAGGREEFDRAVAGKAQQAEEERRREGELKRRREEEEEREYRRSLRFKARPMPAFEEAPTFFPKPSDKPLTNPKTPNFAKKRSARDG</sequence>
<evidence type="ECO:0000259" key="6">
    <source>
        <dbReference type="Pfam" id="PF06886"/>
    </source>
</evidence>
<dbReference type="PANTHER" id="PTHR14326:SF44">
    <property type="entry name" value="TARGETING PROTEIN FOR XKLP2"/>
    <property type="match status" value="1"/>
</dbReference>
<reference evidence="7 8" key="1">
    <citation type="journal article" date="2018" name="Sci. Rep.">
        <title>Raphidocelis subcapitata (=Pseudokirchneriella subcapitata) provides an insight into genome evolution and environmental adaptations in the Sphaeropleales.</title>
        <authorList>
            <person name="Suzuki S."/>
            <person name="Yamaguchi H."/>
            <person name="Nakajima N."/>
            <person name="Kawachi M."/>
        </authorList>
    </citation>
    <scope>NUCLEOTIDE SEQUENCE [LARGE SCALE GENOMIC DNA]</scope>
    <source>
        <strain evidence="7 8">NIES-35</strain>
    </source>
</reference>
<feature type="compositionally biased region" description="Basic residues" evidence="5">
    <location>
        <begin position="264"/>
        <end position="275"/>
    </location>
</feature>
<dbReference type="Pfam" id="PF06886">
    <property type="entry name" value="TPX2"/>
    <property type="match status" value="1"/>
</dbReference>
<dbReference type="GO" id="GO:0060236">
    <property type="term" value="P:regulation of mitotic spindle organization"/>
    <property type="evidence" value="ECO:0007669"/>
    <property type="project" value="InterPro"/>
</dbReference>
<comment type="subcellular location">
    <subcellularLocation>
        <location evidence="1">Cytoplasm</location>
        <location evidence="1">Cytoskeleton</location>
    </subcellularLocation>
</comment>
<dbReference type="InterPro" id="IPR009675">
    <property type="entry name" value="TPX2_fam"/>
</dbReference>
<keyword evidence="8" id="KW-1185">Reference proteome</keyword>
<dbReference type="GO" id="GO:0005874">
    <property type="term" value="C:microtubule"/>
    <property type="evidence" value="ECO:0007669"/>
    <property type="project" value="InterPro"/>
</dbReference>
<feature type="compositionally biased region" description="Basic and acidic residues" evidence="5">
    <location>
        <begin position="747"/>
        <end position="798"/>
    </location>
</feature>
<feature type="compositionally biased region" description="Low complexity" evidence="5">
    <location>
        <begin position="539"/>
        <end position="555"/>
    </location>
</feature>
<dbReference type="EMBL" id="BDRX01000010">
    <property type="protein sequence ID" value="GBF89448.1"/>
    <property type="molecule type" value="Genomic_DNA"/>
</dbReference>
<dbReference type="AlphaFoldDB" id="A0A2V0NPA2"/>
<feature type="compositionally biased region" description="Low complexity" evidence="5">
    <location>
        <begin position="55"/>
        <end position="73"/>
    </location>
</feature>
<evidence type="ECO:0000313" key="7">
    <source>
        <dbReference type="EMBL" id="GBF89448.1"/>
    </source>
</evidence>
<dbReference type="InterPro" id="IPR027329">
    <property type="entry name" value="TPX2_C"/>
</dbReference>
<feature type="region of interest" description="Disordered" evidence="5">
    <location>
        <begin position="22"/>
        <end position="316"/>
    </location>
</feature>
<feature type="region of interest" description="Disordered" evidence="5">
    <location>
        <begin position="539"/>
        <end position="686"/>
    </location>
</feature>
<dbReference type="OrthoDB" id="1684416at2759"/>
<feature type="compositionally biased region" description="Low complexity" evidence="5">
    <location>
        <begin position="81"/>
        <end position="92"/>
    </location>
</feature>
<evidence type="ECO:0000313" key="8">
    <source>
        <dbReference type="Proteomes" id="UP000247498"/>
    </source>
</evidence>
<evidence type="ECO:0000256" key="1">
    <source>
        <dbReference type="ARBA" id="ARBA00004245"/>
    </source>
</evidence>
<dbReference type="PANTHER" id="PTHR14326">
    <property type="entry name" value="TARGETING PROTEIN FOR XKLP2"/>
    <property type="match status" value="1"/>
</dbReference>
<keyword evidence="3" id="KW-0963">Cytoplasm</keyword>
<organism evidence="7 8">
    <name type="scientific">Raphidocelis subcapitata</name>
    <dbReference type="NCBI Taxonomy" id="307507"/>
    <lineage>
        <taxon>Eukaryota</taxon>
        <taxon>Viridiplantae</taxon>
        <taxon>Chlorophyta</taxon>
        <taxon>core chlorophytes</taxon>
        <taxon>Chlorophyceae</taxon>
        <taxon>CS clade</taxon>
        <taxon>Sphaeropleales</taxon>
        <taxon>Selenastraceae</taxon>
        <taxon>Raphidocelis</taxon>
    </lineage>
</organism>
<evidence type="ECO:0000256" key="5">
    <source>
        <dbReference type="SAM" id="MobiDB-lite"/>
    </source>
</evidence>
<comment type="caution">
    <text evidence="7">The sequence shown here is derived from an EMBL/GenBank/DDBJ whole genome shotgun (WGS) entry which is preliminary data.</text>
</comment>
<feature type="compositionally biased region" description="Basic and acidic residues" evidence="5">
    <location>
        <begin position="451"/>
        <end position="464"/>
    </location>
</feature>
<feature type="region of interest" description="Disordered" evidence="5">
    <location>
        <begin position="328"/>
        <end position="349"/>
    </location>
</feature>
<dbReference type="InParanoid" id="A0A2V0NPA2"/>
<evidence type="ECO:0000256" key="4">
    <source>
        <dbReference type="ARBA" id="ARBA00023212"/>
    </source>
</evidence>
<gene>
    <name evidence="7" type="ORF">Rsub_02020</name>
</gene>
<proteinExistence type="inferred from homology"/>
<evidence type="ECO:0000256" key="3">
    <source>
        <dbReference type="ARBA" id="ARBA00022490"/>
    </source>
</evidence>
<dbReference type="GO" id="GO:0005819">
    <property type="term" value="C:spindle"/>
    <property type="evidence" value="ECO:0007669"/>
    <property type="project" value="InterPro"/>
</dbReference>
<feature type="region of interest" description="Disordered" evidence="5">
    <location>
        <begin position="730"/>
        <end position="842"/>
    </location>
</feature>
<feature type="region of interest" description="Disordered" evidence="5">
    <location>
        <begin position="368"/>
        <end position="502"/>
    </location>
</feature>
<accession>A0A2V0NPA2</accession>
<feature type="domain" description="TPX2 C-terminal" evidence="6">
    <location>
        <begin position="750"/>
        <end position="826"/>
    </location>
</feature>
<protein>
    <recommendedName>
        <fullName evidence="6">TPX2 C-terminal domain-containing protein</fullName>
    </recommendedName>
</protein>
<comment type="similarity">
    <text evidence="2">Belongs to the TPX2 family.</text>
</comment>
<dbReference type="Proteomes" id="UP000247498">
    <property type="component" value="Unassembled WGS sequence"/>
</dbReference>
<dbReference type="STRING" id="307507.A0A2V0NPA2"/>
<evidence type="ECO:0000256" key="2">
    <source>
        <dbReference type="ARBA" id="ARBA00005885"/>
    </source>
</evidence>